<feature type="compositionally biased region" description="Low complexity" evidence="1">
    <location>
        <begin position="223"/>
        <end position="234"/>
    </location>
</feature>
<gene>
    <name evidence="2" type="ORF">CINCED_3A000189</name>
</gene>
<feature type="region of interest" description="Disordered" evidence="1">
    <location>
        <begin position="195"/>
        <end position="281"/>
    </location>
</feature>
<accession>A0A5E4N1R0</accession>
<dbReference type="AlphaFoldDB" id="A0A5E4N1R0"/>
<reference evidence="2 3" key="1">
    <citation type="submission" date="2019-08" db="EMBL/GenBank/DDBJ databases">
        <authorList>
            <person name="Alioto T."/>
            <person name="Alioto T."/>
            <person name="Gomez Garrido J."/>
        </authorList>
    </citation>
    <scope>NUCLEOTIDE SEQUENCE [LARGE SCALE GENOMIC DNA]</scope>
</reference>
<name>A0A5E4N1R0_9HEMI</name>
<protein>
    <submittedName>
        <fullName evidence="2">Uncharacterized protein</fullName>
    </submittedName>
</protein>
<evidence type="ECO:0000313" key="3">
    <source>
        <dbReference type="Proteomes" id="UP000325440"/>
    </source>
</evidence>
<feature type="compositionally biased region" description="Basic residues" evidence="1">
    <location>
        <begin position="269"/>
        <end position="280"/>
    </location>
</feature>
<dbReference type="EMBL" id="CABPRJ010001427">
    <property type="protein sequence ID" value="VVC35612.1"/>
    <property type="molecule type" value="Genomic_DNA"/>
</dbReference>
<feature type="compositionally biased region" description="Basic and acidic residues" evidence="1">
    <location>
        <begin position="196"/>
        <end position="205"/>
    </location>
</feature>
<proteinExistence type="predicted"/>
<dbReference type="Proteomes" id="UP000325440">
    <property type="component" value="Unassembled WGS sequence"/>
</dbReference>
<keyword evidence="3" id="KW-1185">Reference proteome</keyword>
<organism evidence="2 3">
    <name type="scientific">Cinara cedri</name>
    <dbReference type="NCBI Taxonomy" id="506608"/>
    <lineage>
        <taxon>Eukaryota</taxon>
        <taxon>Metazoa</taxon>
        <taxon>Ecdysozoa</taxon>
        <taxon>Arthropoda</taxon>
        <taxon>Hexapoda</taxon>
        <taxon>Insecta</taxon>
        <taxon>Pterygota</taxon>
        <taxon>Neoptera</taxon>
        <taxon>Paraneoptera</taxon>
        <taxon>Hemiptera</taxon>
        <taxon>Sternorrhyncha</taxon>
        <taxon>Aphidomorpha</taxon>
        <taxon>Aphidoidea</taxon>
        <taxon>Aphididae</taxon>
        <taxon>Lachninae</taxon>
        <taxon>Cinara</taxon>
    </lineage>
</organism>
<evidence type="ECO:0000313" key="2">
    <source>
        <dbReference type="EMBL" id="VVC35612.1"/>
    </source>
</evidence>
<sequence length="301" mass="32783">MHVPAVSYTHWSTQDKYHTARADTDPVSNFRHAKIGQTLPPGKIRLVLTDIDHYFFFHVCSDSGVPLTSFDVFKTLPRRGQFDRGDVHNTFIGTVVFPAREPNGGRETSPAKCMRFSTHLGDGSGRTRVNGRVSSPRNIARPSSNHVVTALDARGDGVRDGAHRIARPCTATEPAAIVADRGLALGQKIYSCPNRRRAENDDDRGGGGGGGDYGGGERDGRVAARGASVARPRSMIGRRVQPRQRTPDEDNTIHGNGSQDGPPHPSTHIARRRSVNRRQSRVAISVRTPSVQTSLRNSCTL</sequence>
<evidence type="ECO:0000256" key="1">
    <source>
        <dbReference type="SAM" id="MobiDB-lite"/>
    </source>
</evidence>